<dbReference type="InterPro" id="IPR016032">
    <property type="entry name" value="Sig_transdc_resp-reg_C-effctor"/>
</dbReference>
<dbReference type="PROSITE" id="PS50043">
    <property type="entry name" value="HTH_LUXR_2"/>
    <property type="match status" value="1"/>
</dbReference>
<dbReference type="EMBL" id="JBEJUE010000075">
    <property type="protein sequence ID" value="MER0429798.1"/>
    <property type="molecule type" value="Genomic_DNA"/>
</dbReference>
<dbReference type="Gene3D" id="1.10.10.10">
    <property type="entry name" value="Winged helix-like DNA-binding domain superfamily/Winged helix DNA-binding domain"/>
    <property type="match status" value="2"/>
</dbReference>
<evidence type="ECO:0000313" key="4">
    <source>
        <dbReference type="Proteomes" id="UP001456562"/>
    </source>
</evidence>
<name>A0ABV1QF56_STRMI</name>
<organism evidence="3 4">
    <name type="scientific">Streptomyces microflavus</name>
    <name type="common">Streptomyces lipmanii</name>
    <dbReference type="NCBI Taxonomy" id="1919"/>
    <lineage>
        <taxon>Bacteria</taxon>
        <taxon>Bacillati</taxon>
        <taxon>Actinomycetota</taxon>
        <taxon>Actinomycetes</taxon>
        <taxon>Kitasatosporales</taxon>
        <taxon>Streptomycetaceae</taxon>
        <taxon>Streptomyces</taxon>
    </lineage>
</organism>
<dbReference type="RefSeq" id="WP_207565558.1">
    <property type="nucleotide sequence ID" value="NZ_JBEJUE010000075.1"/>
</dbReference>
<evidence type="ECO:0000256" key="1">
    <source>
        <dbReference type="SAM" id="Coils"/>
    </source>
</evidence>
<dbReference type="InterPro" id="IPR036390">
    <property type="entry name" value="WH_DNA-bd_sf"/>
</dbReference>
<dbReference type="PANTHER" id="PTHR34293:SF1">
    <property type="entry name" value="HTH-TYPE TRANSCRIPTIONAL REGULATOR TRMBL2"/>
    <property type="match status" value="1"/>
</dbReference>
<dbReference type="Proteomes" id="UP001456562">
    <property type="component" value="Unassembled WGS sequence"/>
</dbReference>
<dbReference type="InterPro" id="IPR000792">
    <property type="entry name" value="Tscrpt_reg_LuxR_C"/>
</dbReference>
<gene>
    <name evidence="3" type="ORF">ABR748_37335</name>
</gene>
<dbReference type="InterPro" id="IPR051797">
    <property type="entry name" value="TrmB-like"/>
</dbReference>
<dbReference type="PANTHER" id="PTHR34293">
    <property type="entry name" value="HTH-TYPE TRANSCRIPTIONAL REGULATOR TRMBL2"/>
    <property type="match status" value="1"/>
</dbReference>
<protein>
    <submittedName>
        <fullName evidence="3">Helix-turn-helix transcriptional regulator</fullName>
    </submittedName>
</protein>
<evidence type="ECO:0000259" key="2">
    <source>
        <dbReference type="PROSITE" id="PS50043"/>
    </source>
</evidence>
<evidence type="ECO:0000313" key="3">
    <source>
        <dbReference type="EMBL" id="MER0429798.1"/>
    </source>
</evidence>
<proteinExistence type="predicted"/>
<dbReference type="SMART" id="SM00421">
    <property type="entry name" value="HTH_LUXR"/>
    <property type="match status" value="1"/>
</dbReference>
<reference evidence="3 4" key="1">
    <citation type="submission" date="2024-01" db="EMBL/GenBank/DDBJ databases">
        <title>Metagenomic exploration of the rhizosphere soil microbial community and their significance in facilitating the development of wild simulated ginseng.</title>
        <authorList>
            <person name="Huang J."/>
        </authorList>
    </citation>
    <scope>NUCLEOTIDE SEQUENCE [LARGE SCALE GENOMIC DNA]</scope>
    <source>
        <strain evidence="3 4">WY141</strain>
    </source>
</reference>
<keyword evidence="1" id="KW-0175">Coiled coil</keyword>
<feature type="domain" description="HTH luxR-type" evidence="2">
    <location>
        <begin position="258"/>
        <end position="323"/>
    </location>
</feature>
<keyword evidence="4" id="KW-1185">Reference proteome</keyword>
<dbReference type="InterPro" id="IPR036388">
    <property type="entry name" value="WH-like_DNA-bd_sf"/>
</dbReference>
<feature type="coiled-coil region" evidence="1">
    <location>
        <begin position="76"/>
        <end position="103"/>
    </location>
</feature>
<comment type="caution">
    <text evidence="3">The sequence shown here is derived from an EMBL/GenBank/DDBJ whole genome shotgun (WGS) entry which is preliminary data.</text>
</comment>
<accession>A0ABV1QF56</accession>
<dbReference type="SUPFAM" id="SSF46894">
    <property type="entry name" value="C-terminal effector domain of the bipartite response regulators"/>
    <property type="match status" value="1"/>
</dbReference>
<dbReference type="SUPFAM" id="SSF46785">
    <property type="entry name" value="Winged helix' DNA-binding domain"/>
    <property type="match status" value="1"/>
</dbReference>
<sequence length="327" mass="35794">MLDVLGMDATAEVVYREMLAHPRGGVADLTHRLRLDEQTVRAALDTLGELALVSHSREDPQNYHAVDPHVAAEMLLARHRSELAAQQQRLEEAQIAAVQLKAEFTRESTNDELHHLTGIDGVRDYLAALYDEVECELLTFAPGGAQTKANLRSSRPLAEDLLSRGVRMRTVYLESVRNDSGTVAHAQWLASRGGRVRTAPSLPNRMILCDRRIAVVATDSEDTSVGAVVLRTAGVVSSLCALFEHVWESAQPLGSTAQHADAESLDPLQVEVLRLLSLGHTDDYVATRLGVSARTARRIATKIMEHLGTRSRFQTGVHAAARGLIRP</sequence>